<comment type="subcellular location">
    <subcellularLocation>
        <location evidence="1">Secreted</location>
    </subcellularLocation>
</comment>
<feature type="chain" id="PRO_5012362394" evidence="5">
    <location>
        <begin position="20"/>
        <end position="219"/>
    </location>
</feature>
<feature type="region of interest" description="Disordered" evidence="4">
    <location>
        <begin position="60"/>
        <end position="121"/>
    </location>
</feature>
<reference evidence="6" key="2">
    <citation type="journal article" date="2014" name="Comp. Biochem. Physiol. Part D Genomics Proteomics">
        <title>Analysis of chemosensory gene families in the beetle Monochamus alternatus and its parasitoid Dastarcus helophoroides.</title>
        <authorList>
            <person name="Wang J."/>
            <person name="Li D.Z."/>
            <person name="Min S.F."/>
            <person name="Mi F."/>
            <person name="Zhou S.S."/>
            <person name="Wang M.Q."/>
        </authorList>
    </citation>
    <scope>NUCLEOTIDE SEQUENCE</scope>
</reference>
<gene>
    <name evidence="6" type="primary">obp22</name>
</gene>
<comment type="similarity">
    <text evidence="2">Belongs to the PBP/GOBP family.</text>
</comment>
<evidence type="ECO:0000256" key="3">
    <source>
        <dbReference type="ARBA" id="ARBA00022525"/>
    </source>
</evidence>
<dbReference type="SUPFAM" id="SSF47565">
    <property type="entry name" value="Insect pheromone/odorant-binding proteins"/>
    <property type="match status" value="1"/>
</dbReference>
<dbReference type="EMBL" id="KF984185">
    <property type="protein sequence ID" value="AIX97068.1"/>
    <property type="molecule type" value="mRNA"/>
</dbReference>
<dbReference type="Gene3D" id="1.10.238.20">
    <property type="entry name" value="Pheromone/general odorant binding protein domain"/>
    <property type="match status" value="1"/>
</dbReference>
<keyword evidence="3" id="KW-0964">Secreted</keyword>
<evidence type="ECO:0000256" key="5">
    <source>
        <dbReference type="SAM" id="SignalP"/>
    </source>
</evidence>
<accession>A0A1I9HZP9</accession>
<evidence type="ECO:0000313" key="6">
    <source>
        <dbReference type="EMBL" id="AIX97068.1"/>
    </source>
</evidence>
<dbReference type="InterPro" id="IPR006170">
    <property type="entry name" value="PBP/GOBP"/>
</dbReference>
<dbReference type="GO" id="GO:0005549">
    <property type="term" value="F:odorant binding"/>
    <property type="evidence" value="ECO:0007669"/>
    <property type="project" value="InterPro"/>
</dbReference>
<dbReference type="AlphaFoldDB" id="A0A1I9HZP9"/>
<dbReference type="InterPro" id="IPR036728">
    <property type="entry name" value="PBP_GOBP_sf"/>
</dbReference>
<evidence type="ECO:0000256" key="2">
    <source>
        <dbReference type="ARBA" id="ARBA00008098"/>
    </source>
</evidence>
<dbReference type="InterPro" id="IPR052295">
    <property type="entry name" value="Odorant-binding_protein"/>
</dbReference>
<reference evidence="6" key="1">
    <citation type="submission" date="2013-12" db="EMBL/GenBank/DDBJ databases">
        <authorList>
            <person name="Schubert J."/>
        </authorList>
    </citation>
    <scope>NUCLEOTIDE SEQUENCE</scope>
</reference>
<evidence type="ECO:0000256" key="4">
    <source>
        <dbReference type="SAM" id="MobiDB-lite"/>
    </source>
</evidence>
<protein>
    <submittedName>
        <fullName evidence="6">Odorant-binding protein 22</fullName>
    </submittedName>
</protein>
<proteinExistence type="evidence at transcript level"/>
<name>A0A1I9HZP9_9CUCU</name>
<feature type="signal peptide" evidence="5">
    <location>
        <begin position="1"/>
        <end position="19"/>
    </location>
</feature>
<dbReference type="PANTHER" id="PTHR21066">
    <property type="entry name" value="ODORANT-BINDING PROTEIN 59A-RELATED"/>
    <property type="match status" value="1"/>
</dbReference>
<dbReference type="CDD" id="cd23992">
    <property type="entry name" value="PBP_GOBP"/>
    <property type="match status" value="1"/>
</dbReference>
<dbReference type="PANTHER" id="PTHR21066:SF9">
    <property type="entry name" value="ODORANT-BINDING PROTEIN 59A"/>
    <property type="match status" value="1"/>
</dbReference>
<dbReference type="Pfam" id="PF01395">
    <property type="entry name" value="PBP_GOBP"/>
    <property type="match status" value="1"/>
</dbReference>
<keyword evidence="5" id="KW-0732">Signal</keyword>
<organism evidence="6">
    <name type="scientific">Dastarcus helophoroides</name>
    <dbReference type="NCBI Taxonomy" id="1169899"/>
    <lineage>
        <taxon>Eukaryota</taxon>
        <taxon>Metazoa</taxon>
        <taxon>Ecdysozoa</taxon>
        <taxon>Arthropoda</taxon>
        <taxon>Hexapoda</taxon>
        <taxon>Insecta</taxon>
        <taxon>Pterygota</taxon>
        <taxon>Neoptera</taxon>
        <taxon>Endopterygota</taxon>
        <taxon>Coleoptera</taxon>
        <taxon>Polyphaga</taxon>
        <taxon>Cucujiformia</taxon>
        <taxon>Coccinelloidea</taxon>
        <taxon>Bothrideridae</taxon>
        <taxon>Dastarcus</taxon>
    </lineage>
</organism>
<dbReference type="SMR" id="A0A1I9HZP9"/>
<sequence length="219" mass="24351">MRLGSPLLIFIFQWLSTDALICGINLNKNDNFNEIVSKCIQNNKTMEDVWNMVKALSSEVEESQEVTEAPKILSPKSRSTSRRSRRAASSRRNTRERSTTEATTTPEPEPEDDEQTTVETSTQVVEDGKGCFVYCIFQNLGMTGDNGFPQLPKITDGLLKSATGKELKDFLQDSADECYQEAIKDDSANACEFSTRIVTCLADKGRSNCADWPAGNLPF</sequence>
<dbReference type="GO" id="GO:0005576">
    <property type="term" value="C:extracellular region"/>
    <property type="evidence" value="ECO:0007669"/>
    <property type="project" value="UniProtKB-SubCell"/>
</dbReference>
<evidence type="ECO:0000256" key="1">
    <source>
        <dbReference type="ARBA" id="ARBA00004613"/>
    </source>
</evidence>
<feature type="compositionally biased region" description="Basic residues" evidence="4">
    <location>
        <begin position="79"/>
        <end position="92"/>
    </location>
</feature>